<name>A0A219B384_9SPHN</name>
<dbReference type="InterPro" id="IPR010295">
    <property type="entry name" value="DUF898"/>
</dbReference>
<feature type="transmembrane region" description="Helical" evidence="1">
    <location>
        <begin position="31"/>
        <end position="52"/>
    </location>
</feature>
<keyword evidence="1" id="KW-1133">Transmembrane helix</keyword>
<feature type="transmembrane region" description="Helical" evidence="1">
    <location>
        <begin position="245"/>
        <end position="270"/>
    </location>
</feature>
<evidence type="ECO:0000313" key="3">
    <source>
        <dbReference type="Proteomes" id="UP000198462"/>
    </source>
</evidence>
<dbReference type="Proteomes" id="UP000198462">
    <property type="component" value="Unassembled WGS sequence"/>
</dbReference>
<sequence>MMRGQLVERDFERPEKGLYPGIEFHGHWREFLPIVATNLILTLVTLGIYRFWAKARERSYLWSRTQFIDDRLEWTGTGKEMFLGFLIVLAVLVPAGAVFQVLVSRGGPVIALIGVLLIYAGFFYLIGVARFRALRYRVSRTRWHGLRGGSEEGGWSYGVTAIVMSLLTGFTLGLAYPAAQVSLWSERWGKMQYGDAPVSVTLDKTPPGLFGRWLLIYGAFICLYAVLFGSFFAGMSASPESSESWILVTVVLFTLGFYFGLPLLFVVYYAKFMRSVIGEMSWMGVDLRFTASTLDWIKLYLGHALLVLVTLGFGLLFIGYRNWAFFVRHLEASGTIDPDAIRQSELRMRTDAEGLAEAFDIGGI</sequence>
<comment type="caution">
    <text evidence="2">The sequence shown here is derived from an EMBL/GenBank/DDBJ whole genome shotgun (WGS) entry which is preliminary data.</text>
</comment>
<dbReference type="RefSeq" id="WP_088711586.1">
    <property type="nucleotide sequence ID" value="NZ_NFZT01000001.1"/>
</dbReference>
<feature type="transmembrane region" description="Helical" evidence="1">
    <location>
        <begin position="214"/>
        <end position="233"/>
    </location>
</feature>
<dbReference type="EMBL" id="NFZT01000001">
    <property type="protein sequence ID" value="OWV32795.1"/>
    <property type="molecule type" value="Genomic_DNA"/>
</dbReference>
<dbReference type="Pfam" id="PF05987">
    <property type="entry name" value="DUF898"/>
    <property type="match status" value="1"/>
</dbReference>
<keyword evidence="3" id="KW-1185">Reference proteome</keyword>
<feature type="transmembrane region" description="Helical" evidence="1">
    <location>
        <begin position="81"/>
        <end position="103"/>
    </location>
</feature>
<feature type="transmembrane region" description="Helical" evidence="1">
    <location>
        <begin position="300"/>
        <end position="320"/>
    </location>
</feature>
<keyword evidence="1" id="KW-0812">Transmembrane</keyword>
<keyword evidence="1" id="KW-0472">Membrane</keyword>
<organism evidence="2 3">
    <name type="scientific">Pacificimonas flava</name>
    <dbReference type="NCBI Taxonomy" id="1234595"/>
    <lineage>
        <taxon>Bacteria</taxon>
        <taxon>Pseudomonadati</taxon>
        <taxon>Pseudomonadota</taxon>
        <taxon>Alphaproteobacteria</taxon>
        <taxon>Sphingomonadales</taxon>
        <taxon>Sphingosinicellaceae</taxon>
        <taxon>Pacificimonas</taxon>
    </lineage>
</organism>
<evidence type="ECO:0000256" key="1">
    <source>
        <dbReference type="SAM" id="Phobius"/>
    </source>
</evidence>
<feature type="transmembrane region" description="Helical" evidence="1">
    <location>
        <begin position="109"/>
        <end position="133"/>
    </location>
</feature>
<proteinExistence type="predicted"/>
<accession>A0A219B384</accession>
<reference evidence="3" key="1">
    <citation type="submission" date="2017-05" db="EMBL/GenBank/DDBJ databases">
        <authorList>
            <person name="Lin X."/>
        </authorList>
    </citation>
    <scope>NUCLEOTIDE SEQUENCE [LARGE SCALE GENOMIC DNA]</scope>
    <source>
        <strain evidence="3">JLT2012</strain>
    </source>
</reference>
<gene>
    <name evidence="2" type="ORF">B5C34_04560</name>
</gene>
<dbReference type="AlphaFoldDB" id="A0A219B384"/>
<evidence type="ECO:0000313" key="2">
    <source>
        <dbReference type="EMBL" id="OWV32795.1"/>
    </source>
</evidence>
<protein>
    <submittedName>
        <fullName evidence="2">Uncharacterized protein</fullName>
    </submittedName>
</protein>
<dbReference type="OrthoDB" id="7462354at2"/>